<evidence type="ECO:0000313" key="2">
    <source>
        <dbReference type="Proteomes" id="UP001431926"/>
    </source>
</evidence>
<keyword evidence="2" id="KW-1185">Reference proteome</keyword>
<dbReference type="RefSeq" id="WP_329359626.1">
    <property type="nucleotide sequence ID" value="NZ_CP108640.1"/>
</dbReference>
<proteinExistence type="predicted"/>
<name>A0ABZ1ZTG1_STRAQ</name>
<gene>
    <name evidence="1" type="ORF">OG367_38055</name>
</gene>
<reference evidence="1" key="1">
    <citation type="submission" date="2022-10" db="EMBL/GenBank/DDBJ databases">
        <title>The complete genomes of actinobacterial strains from the NBC collection.</title>
        <authorList>
            <person name="Joergensen T.S."/>
            <person name="Alvarez Arevalo M."/>
            <person name="Sterndorff E.B."/>
            <person name="Faurdal D."/>
            <person name="Vuksanovic O."/>
            <person name="Mourched A.-S."/>
            <person name="Charusanti P."/>
            <person name="Shaw S."/>
            <person name="Blin K."/>
            <person name="Weber T."/>
        </authorList>
    </citation>
    <scope>NUCLEOTIDE SEQUENCE</scope>
    <source>
        <strain evidence="1">NBC_01436</strain>
    </source>
</reference>
<protein>
    <submittedName>
        <fullName evidence="1">Uncharacterized protein</fullName>
    </submittedName>
</protein>
<dbReference type="Proteomes" id="UP001431926">
    <property type="component" value="Chromosome"/>
</dbReference>
<organism evidence="1 2">
    <name type="scientific">Streptomyces anulatus</name>
    <name type="common">Streptomyces chrysomallus</name>
    <dbReference type="NCBI Taxonomy" id="1892"/>
    <lineage>
        <taxon>Bacteria</taxon>
        <taxon>Bacillati</taxon>
        <taxon>Actinomycetota</taxon>
        <taxon>Actinomycetes</taxon>
        <taxon>Kitasatosporales</taxon>
        <taxon>Streptomycetaceae</taxon>
        <taxon>Streptomyces</taxon>
    </lineage>
</organism>
<sequence>MLETDPSLLGGDTLATLEELVASIRADGGLVPLEVLPHKTGTSEEGG</sequence>
<dbReference type="EMBL" id="CP109491">
    <property type="protein sequence ID" value="WUX41685.1"/>
    <property type="molecule type" value="Genomic_DNA"/>
</dbReference>
<evidence type="ECO:0000313" key="1">
    <source>
        <dbReference type="EMBL" id="WUX41685.1"/>
    </source>
</evidence>
<accession>A0ABZ1ZTG1</accession>